<dbReference type="AlphaFoldDB" id="A0A512N9D3"/>
<feature type="domain" description="Hydantoinase/oxoprolinase N-terminal" evidence="2">
    <location>
        <begin position="7"/>
        <end position="181"/>
    </location>
</feature>
<dbReference type="PANTHER" id="PTHR11365:SF23">
    <property type="entry name" value="HYPOTHETICAL 5-OXOPROLINASE (EUROFUNG)-RELATED"/>
    <property type="match status" value="1"/>
</dbReference>
<feature type="domain" description="Hydantoinase A/oxoprolinase" evidence="1">
    <location>
        <begin position="204"/>
        <end position="504"/>
    </location>
</feature>
<reference evidence="4 5" key="1">
    <citation type="submission" date="2019-07" db="EMBL/GenBank/DDBJ databases">
        <title>Whole genome shotgun sequence of Reyranella soli NBRC 108950.</title>
        <authorList>
            <person name="Hosoyama A."/>
            <person name="Uohara A."/>
            <person name="Ohji S."/>
            <person name="Ichikawa N."/>
        </authorList>
    </citation>
    <scope>NUCLEOTIDE SEQUENCE [LARGE SCALE GENOMIC DNA]</scope>
    <source>
        <strain evidence="4 5">NBRC 108950</strain>
    </source>
</reference>
<proteinExistence type="predicted"/>
<dbReference type="InterPro" id="IPR049517">
    <property type="entry name" value="ACX-like_C"/>
</dbReference>
<dbReference type="RefSeq" id="WP_147149616.1">
    <property type="nucleotide sequence ID" value="NZ_BKAJ01000038.1"/>
</dbReference>
<dbReference type="SUPFAM" id="SSF53067">
    <property type="entry name" value="Actin-like ATPase domain"/>
    <property type="match status" value="1"/>
</dbReference>
<dbReference type="GO" id="GO:0006749">
    <property type="term" value="P:glutathione metabolic process"/>
    <property type="evidence" value="ECO:0007669"/>
    <property type="project" value="TreeGrafter"/>
</dbReference>
<dbReference type="InterPro" id="IPR045079">
    <property type="entry name" value="Oxoprolinase-like"/>
</dbReference>
<sequence length="695" mass="73407">MAVTYRAGVDIGGTFTDIVLLGSDGTVHTKKISSSVGNYAQAIVDGLSEVFGETGLSGAAIDEIRHGTTVASNAILEHKGARVGLITTKGFRDVLEIRTLRMPKLYDIGWTKPEPLVERYLRKVVDERIDHRGHVERALDPADAERAVDALLAEKVEAIAVCLLNSFANPVHEAMLKAVIDRKAPHLPKSLSFEVLPEIKEYERTSTTVINAYVMPIVATYLRALRKGLDAGGIPARLLLMQSNGGLTTDGAAAERPMNIIESGPAGGVVGAQALARTKDLDKIITFDMGGTTAKASMVEHGEVARAQEYAVGAGIMIGSRLLTGAGYTLKVPAIDLAEVGAGGGSHVWIDGGGALQAGPESAGASPGPVCYDQGGTEPTITDANVLLGYINPAHLVGGALKLNAEKARSAFAEKIAKPLGMPIERAAYGAHLIVASNMIRAIKAVSTERGRDPRDFALFAFGGNGPLFAAGMAASLGINRVVVPPSAGLFSSFGLLYADVEHHYARTFRRLLRQADMGEIAAAWDALARQASDQLAAEGFTGERARLRRSAALHYKGQSYELTAPVPDGAIDARMATHLEQAFAEEHERTYGHRAGPDEPVELVSIQLVGSGLREGSGVPQSVVSSRRESATQTSRQAYFGDSHGWLETPVLSRADLAGGRDGPLIVEEYDSTCVVPPGAHAERDGGGNIVITL</sequence>
<evidence type="ECO:0000313" key="4">
    <source>
        <dbReference type="EMBL" id="GEP55533.1"/>
    </source>
</evidence>
<dbReference type="PANTHER" id="PTHR11365">
    <property type="entry name" value="5-OXOPROLINASE RELATED"/>
    <property type="match status" value="1"/>
</dbReference>
<dbReference type="OrthoDB" id="7314499at2"/>
<evidence type="ECO:0000313" key="5">
    <source>
        <dbReference type="Proteomes" id="UP000321058"/>
    </source>
</evidence>
<name>A0A512N9D3_9HYPH</name>
<evidence type="ECO:0000259" key="1">
    <source>
        <dbReference type="Pfam" id="PF01968"/>
    </source>
</evidence>
<keyword evidence="5" id="KW-1185">Reference proteome</keyword>
<accession>A0A512N9D3</accession>
<comment type="caution">
    <text evidence="4">The sequence shown here is derived from an EMBL/GenBank/DDBJ whole genome shotgun (WGS) entry which is preliminary data.</text>
</comment>
<evidence type="ECO:0000259" key="2">
    <source>
        <dbReference type="Pfam" id="PF05378"/>
    </source>
</evidence>
<dbReference type="InterPro" id="IPR008040">
    <property type="entry name" value="Hydant_A_N"/>
</dbReference>
<protein>
    <submittedName>
        <fullName evidence="4">5-oxoprolinase</fullName>
    </submittedName>
</protein>
<dbReference type="Pfam" id="PF01968">
    <property type="entry name" value="Hydantoinase_A"/>
    <property type="match status" value="1"/>
</dbReference>
<dbReference type="Pfam" id="PF05378">
    <property type="entry name" value="Hydant_A_N"/>
    <property type="match status" value="1"/>
</dbReference>
<dbReference type="EMBL" id="BKAJ01000038">
    <property type="protein sequence ID" value="GEP55533.1"/>
    <property type="molecule type" value="Genomic_DNA"/>
</dbReference>
<dbReference type="Pfam" id="PF19278">
    <property type="entry name" value="Hydant_A_C"/>
    <property type="match status" value="1"/>
</dbReference>
<dbReference type="InterPro" id="IPR043129">
    <property type="entry name" value="ATPase_NBD"/>
</dbReference>
<dbReference type="GO" id="GO:0017168">
    <property type="term" value="F:5-oxoprolinase (ATP-hydrolyzing) activity"/>
    <property type="evidence" value="ECO:0007669"/>
    <property type="project" value="TreeGrafter"/>
</dbReference>
<dbReference type="GO" id="GO:0005829">
    <property type="term" value="C:cytosol"/>
    <property type="evidence" value="ECO:0007669"/>
    <property type="project" value="TreeGrafter"/>
</dbReference>
<organism evidence="4 5">
    <name type="scientific">Reyranella soli</name>
    <dbReference type="NCBI Taxonomy" id="1230389"/>
    <lineage>
        <taxon>Bacteria</taxon>
        <taxon>Pseudomonadati</taxon>
        <taxon>Pseudomonadota</taxon>
        <taxon>Alphaproteobacteria</taxon>
        <taxon>Hyphomicrobiales</taxon>
        <taxon>Reyranellaceae</taxon>
        <taxon>Reyranella</taxon>
    </lineage>
</organism>
<feature type="domain" description="Acetophenone carboxylase-like C-terminal" evidence="3">
    <location>
        <begin position="517"/>
        <end position="685"/>
    </location>
</feature>
<dbReference type="Proteomes" id="UP000321058">
    <property type="component" value="Unassembled WGS sequence"/>
</dbReference>
<evidence type="ECO:0000259" key="3">
    <source>
        <dbReference type="Pfam" id="PF19278"/>
    </source>
</evidence>
<dbReference type="InterPro" id="IPR002821">
    <property type="entry name" value="Hydantoinase_A"/>
</dbReference>
<gene>
    <name evidence="4" type="ORF">RSO01_26990</name>
</gene>